<proteinExistence type="predicted"/>
<feature type="compositionally biased region" description="Low complexity" evidence="1">
    <location>
        <begin position="275"/>
        <end position="285"/>
    </location>
</feature>
<dbReference type="KEGG" id="tcb:TCARB_0086"/>
<dbReference type="Proteomes" id="UP000266720">
    <property type="component" value="Chromosome"/>
</dbReference>
<dbReference type="Gene3D" id="3.40.30.10">
    <property type="entry name" value="Glutaredoxin"/>
    <property type="match status" value="1"/>
</dbReference>
<reference evidence="3" key="1">
    <citation type="book" date="2010" name="EXTREMOPHILES" publisher="0:0-0">
        <title>Complete genome sequences of ten hyperthermophilic archaea reveal their metabolic capabilities and possible ecological roles.</title>
        <editorList>
            <person name="?"/>
        </editorList>
        <authorList>
            <person name="Ravin N.V."/>
            <person name="Mardanov A.V."/>
            <person name="Bonch-Osmolovskaya E.A."/>
            <person name="Skryabin K.G."/>
        </authorList>
    </citation>
    <scope>NUCLEOTIDE SEQUENCE [LARGE SCALE GENOMIC DNA]</scope>
    <source>
        <strain evidence="3">1505</strain>
    </source>
</reference>
<protein>
    <submittedName>
        <fullName evidence="2">Uncharacterized protein</fullName>
    </submittedName>
</protein>
<sequence length="326" mass="36578">MGLLPKEIVLYLCRDEQSKKMLQDFQSELNLLPKPDRPKLKVKLVKINDPRDFPSFLQQLEELYGGVYTLEFKKLNIEKLPAIVVDGEKVSEGKYLSKEEIRDLLGLPVKIEAGPTPPVSLEEELPQVAPITSQPKPQPKKEPEPITLPIELEEPETPKPITVTPEKPARQHPVQSPVVTKQPEVPLLGEPAMSKRRQPEEISTPIELEEPLQEEQPQEEAPITARPTPKAAQEAKPKPQVAPTLPPPPTLPQPIEKPPALVTKTPQEALPKPPVQQQAKPQTVQEDLKGTCFTCLFYDKDKSKCKLLHIAVQDPYNPPCGRRRPK</sequence>
<dbReference type="EMBL" id="CP007493">
    <property type="protein sequence ID" value="AJB41164.1"/>
    <property type="molecule type" value="Genomic_DNA"/>
</dbReference>
<dbReference type="STRING" id="697581.TCARB_0086"/>
<feature type="region of interest" description="Disordered" evidence="1">
    <location>
        <begin position="116"/>
        <end position="286"/>
    </location>
</feature>
<feature type="compositionally biased region" description="Acidic residues" evidence="1">
    <location>
        <begin position="207"/>
        <end position="218"/>
    </location>
</feature>
<dbReference type="AlphaFoldDB" id="A0A3G1A786"/>
<name>A0A3G1A786_9CREN</name>
<evidence type="ECO:0000313" key="2">
    <source>
        <dbReference type="EMBL" id="AJB41164.1"/>
    </source>
</evidence>
<evidence type="ECO:0000256" key="1">
    <source>
        <dbReference type="SAM" id="MobiDB-lite"/>
    </source>
</evidence>
<evidence type="ECO:0000313" key="3">
    <source>
        <dbReference type="Proteomes" id="UP000266720"/>
    </source>
</evidence>
<feature type="compositionally biased region" description="Pro residues" evidence="1">
    <location>
        <begin position="244"/>
        <end position="257"/>
    </location>
</feature>
<gene>
    <name evidence="2" type="ORF">TCARB_0086</name>
</gene>
<accession>A0A3G1A786</accession>
<organism evidence="2 3">
    <name type="scientific">Thermofilum adornatum 1505</name>
    <dbReference type="NCBI Taxonomy" id="697581"/>
    <lineage>
        <taxon>Archaea</taxon>
        <taxon>Thermoproteota</taxon>
        <taxon>Thermoprotei</taxon>
        <taxon>Thermofilales</taxon>
        <taxon>Thermofilaceae</taxon>
        <taxon>Thermofilum</taxon>
    </lineage>
</organism>